<gene>
    <name evidence="1" type="ORF">MWG07_12060</name>
</gene>
<proteinExistence type="predicted"/>
<dbReference type="EMBL" id="JAMGTK010000034">
    <property type="protein sequence ID" value="MDK4512985.1"/>
    <property type="molecule type" value="Genomic_DNA"/>
</dbReference>
<dbReference type="Proteomes" id="UP001173223">
    <property type="component" value="Unassembled WGS sequence"/>
</dbReference>
<evidence type="ECO:0008006" key="3">
    <source>
        <dbReference type="Google" id="ProtNLM"/>
    </source>
</evidence>
<protein>
    <recommendedName>
        <fullName evidence="3">Ada DNA repair metal-binding domain-containing protein</fullName>
    </recommendedName>
</protein>
<comment type="caution">
    <text evidence="1">The sequence shown here is derived from an EMBL/GenBank/DDBJ whole genome shotgun (WGS) entry which is preliminary data.</text>
</comment>
<reference evidence="1" key="1">
    <citation type="journal article" date="2022" name="Gene">
        <title>A genome-led study on the pathogenesis of Fusobacterium necrophorum infections.</title>
        <authorList>
            <person name="Thapa G."/>
            <person name="Jayal A."/>
            <person name="Sikazwe E."/>
            <person name="Perry T."/>
            <person name="Mohammed Al Balushi A."/>
            <person name="Livingstone P."/>
        </authorList>
    </citation>
    <scope>NUCLEOTIDE SEQUENCE</scope>
    <source>
        <strain evidence="1">BRON_8</strain>
    </source>
</reference>
<evidence type="ECO:0000313" key="2">
    <source>
        <dbReference type="Proteomes" id="UP001173223"/>
    </source>
</evidence>
<accession>A0AAW6WF40</accession>
<sequence length="75" mass="8516">MIINHAIQYLKNRSNLFLFLTVLSFAETVYITPTGKKYHATKTCKGLVRAKKIIPIERSEAEARGYKPCKHSYGG</sequence>
<evidence type="ECO:0000313" key="1">
    <source>
        <dbReference type="EMBL" id="MDK4512985.1"/>
    </source>
</evidence>
<organism evidence="1 2">
    <name type="scientific">Fusobacterium necrophorum</name>
    <dbReference type="NCBI Taxonomy" id="859"/>
    <lineage>
        <taxon>Bacteria</taxon>
        <taxon>Fusobacteriati</taxon>
        <taxon>Fusobacteriota</taxon>
        <taxon>Fusobacteriia</taxon>
        <taxon>Fusobacteriales</taxon>
        <taxon>Fusobacteriaceae</taxon>
        <taxon>Fusobacterium</taxon>
    </lineage>
</organism>
<keyword evidence="2" id="KW-1185">Reference proteome</keyword>
<dbReference type="AlphaFoldDB" id="A0AAW6WF40"/>
<dbReference type="RefSeq" id="WP_062624476.1">
    <property type="nucleotide sequence ID" value="NZ_JAMGSS010000064.1"/>
</dbReference>
<reference evidence="1" key="2">
    <citation type="submission" date="2022-04" db="EMBL/GenBank/DDBJ databases">
        <authorList>
            <person name="Livingstone P.G."/>
        </authorList>
    </citation>
    <scope>NUCLEOTIDE SEQUENCE</scope>
    <source>
        <strain evidence="1">BRON_8</strain>
    </source>
</reference>
<name>A0AAW6WF40_9FUSO</name>